<reference evidence="2 3" key="1">
    <citation type="journal article" date="2018" name="BMC Genomics">
        <title>Comparative genome analyses reveal sequence features reflecting distinct modes of host-adaptation between dicot and monocot powdery mildew.</title>
        <authorList>
            <person name="Wu Y."/>
            <person name="Ma X."/>
            <person name="Pan Z."/>
            <person name="Kale S.D."/>
            <person name="Song Y."/>
            <person name="King H."/>
            <person name="Zhang Q."/>
            <person name="Presley C."/>
            <person name="Deng X."/>
            <person name="Wei C.I."/>
            <person name="Xiao S."/>
        </authorList>
    </citation>
    <scope>NUCLEOTIDE SEQUENCE [LARGE SCALE GENOMIC DNA]</scope>
    <source>
        <strain evidence="2">UMSG3</strain>
    </source>
</reference>
<feature type="region of interest" description="Disordered" evidence="1">
    <location>
        <begin position="91"/>
        <end position="112"/>
    </location>
</feature>
<keyword evidence="3" id="KW-1185">Reference proteome</keyword>
<evidence type="ECO:0000256" key="1">
    <source>
        <dbReference type="SAM" id="MobiDB-lite"/>
    </source>
</evidence>
<feature type="compositionally biased region" description="Polar residues" evidence="1">
    <location>
        <begin position="102"/>
        <end position="112"/>
    </location>
</feature>
<feature type="compositionally biased region" description="Low complexity" evidence="1">
    <location>
        <begin position="11"/>
        <end position="23"/>
    </location>
</feature>
<accession>A0A420HXL8</accession>
<sequence>MGYKVPYSLDSTPQSSQSTSSSPEFFPTIEALSVQSELHEVELNMDIDMGDRQQSVAGTTTNLSVEDVNTLTNLLNVLKEAPPEAQEYFRNLSLGKRPQVPSAENNSKNNIP</sequence>
<evidence type="ECO:0000313" key="2">
    <source>
        <dbReference type="EMBL" id="RKF62191.1"/>
    </source>
</evidence>
<comment type="caution">
    <text evidence="2">The sequence shown here is derived from an EMBL/GenBank/DDBJ whole genome shotgun (WGS) entry which is preliminary data.</text>
</comment>
<dbReference type="Proteomes" id="UP000283383">
    <property type="component" value="Unassembled WGS sequence"/>
</dbReference>
<name>A0A420HXL8_9PEZI</name>
<feature type="non-terminal residue" evidence="2">
    <location>
        <position position="112"/>
    </location>
</feature>
<protein>
    <submittedName>
        <fullName evidence="2">Putative eka-like protein</fullName>
    </submittedName>
</protein>
<evidence type="ECO:0000313" key="3">
    <source>
        <dbReference type="Proteomes" id="UP000283383"/>
    </source>
</evidence>
<proteinExistence type="predicted"/>
<feature type="region of interest" description="Disordered" evidence="1">
    <location>
        <begin position="1"/>
        <end position="24"/>
    </location>
</feature>
<organism evidence="2 3">
    <name type="scientific">Golovinomyces cichoracearum</name>
    <dbReference type="NCBI Taxonomy" id="62708"/>
    <lineage>
        <taxon>Eukaryota</taxon>
        <taxon>Fungi</taxon>
        <taxon>Dikarya</taxon>
        <taxon>Ascomycota</taxon>
        <taxon>Pezizomycotina</taxon>
        <taxon>Leotiomycetes</taxon>
        <taxon>Erysiphales</taxon>
        <taxon>Erysiphaceae</taxon>
        <taxon>Golovinomyces</taxon>
    </lineage>
</organism>
<gene>
    <name evidence="2" type="ORF">GcM3_149014</name>
</gene>
<dbReference type="AlphaFoldDB" id="A0A420HXL8"/>
<dbReference type="EMBL" id="MCBQ01014952">
    <property type="protein sequence ID" value="RKF62191.1"/>
    <property type="molecule type" value="Genomic_DNA"/>
</dbReference>